<feature type="domain" description="VOC" evidence="1">
    <location>
        <begin position="18"/>
        <end position="154"/>
    </location>
</feature>
<gene>
    <name evidence="2" type="ORF">GB864_04650</name>
</gene>
<organism evidence="2 3">
    <name type="scientific">Agromyces seonyuensis</name>
    <dbReference type="NCBI Taxonomy" id="2662446"/>
    <lineage>
        <taxon>Bacteria</taxon>
        <taxon>Bacillati</taxon>
        <taxon>Actinomycetota</taxon>
        <taxon>Actinomycetes</taxon>
        <taxon>Micrococcales</taxon>
        <taxon>Microbacteriaceae</taxon>
        <taxon>Agromyces</taxon>
    </lineage>
</organism>
<dbReference type="EMBL" id="WSTA01000013">
    <property type="protein sequence ID" value="MWB97841.1"/>
    <property type="molecule type" value="Genomic_DNA"/>
</dbReference>
<sequence length="217" mass="22816">MRTAAADAATRDEAPALKLEVVVIPVSDVERAKAFYAGLGWTLDTDLHVADGFRVVEFTPPGSPASIIFGDGVTEAAPGSSRGLQLVASDIGAARAALLEGGAAVSEVFHDETGIFHHAAGAARVPGPGTGRPSYGSWVAFADPDGNEWLVQEVTTRHPGRIVQTRYDSVAELAAALRAAAAAHGEHETRIGHEDPDWPDWYAEYLVRAAAGQELPE</sequence>
<accession>A0A6I4NUT0</accession>
<dbReference type="Proteomes" id="UP000438182">
    <property type="component" value="Unassembled WGS sequence"/>
</dbReference>
<protein>
    <submittedName>
        <fullName evidence="2">Glyoxalase</fullName>
    </submittedName>
</protein>
<dbReference type="InterPro" id="IPR004360">
    <property type="entry name" value="Glyas_Fos-R_dOase_dom"/>
</dbReference>
<dbReference type="Gene3D" id="3.10.180.10">
    <property type="entry name" value="2,3-Dihydroxybiphenyl 1,2-Dioxygenase, domain 1"/>
    <property type="match status" value="1"/>
</dbReference>
<dbReference type="AlphaFoldDB" id="A0A6I4NUT0"/>
<name>A0A6I4NUT0_9MICO</name>
<dbReference type="InterPro" id="IPR037523">
    <property type="entry name" value="VOC_core"/>
</dbReference>
<evidence type="ECO:0000313" key="3">
    <source>
        <dbReference type="Proteomes" id="UP000438182"/>
    </source>
</evidence>
<dbReference type="InterPro" id="IPR029068">
    <property type="entry name" value="Glyas_Bleomycin-R_OHBP_Dase"/>
</dbReference>
<comment type="caution">
    <text evidence="2">The sequence shown here is derived from an EMBL/GenBank/DDBJ whole genome shotgun (WGS) entry which is preliminary data.</text>
</comment>
<evidence type="ECO:0000313" key="2">
    <source>
        <dbReference type="EMBL" id="MWB97841.1"/>
    </source>
</evidence>
<evidence type="ECO:0000259" key="1">
    <source>
        <dbReference type="PROSITE" id="PS51819"/>
    </source>
</evidence>
<keyword evidence="3" id="KW-1185">Reference proteome</keyword>
<reference evidence="2 3" key="1">
    <citation type="submission" date="2019-12" db="EMBL/GenBank/DDBJ databases">
        <authorList>
            <person name="Kim Y.S."/>
        </authorList>
    </citation>
    <scope>NUCLEOTIDE SEQUENCE [LARGE SCALE GENOMIC DNA]</scope>
    <source>
        <strain evidence="2 3">MMS17-SY077</strain>
    </source>
</reference>
<dbReference type="SUPFAM" id="SSF54593">
    <property type="entry name" value="Glyoxalase/Bleomycin resistance protein/Dihydroxybiphenyl dioxygenase"/>
    <property type="match status" value="1"/>
</dbReference>
<dbReference type="PROSITE" id="PS51819">
    <property type="entry name" value="VOC"/>
    <property type="match status" value="1"/>
</dbReference>
<proteinExistence type="predicted"/>
<dbReference type="Pfam" id="PF00903">
    <property type="entry name" value="Glyoxalase"/>
    <property type="match status" value="1"/>
</dbReference>